<keyword evidence="5" id="KW-0479">Metal-binding</keyword>
<dbReference type="InterPro" id="IPR023404">
    <property type="entry name" value="rSAM_horseshoe"/>
</dbReference>
<keyword evidence="6" id="KW-0408">Iron</keyword>
<dbReference type="CDD" id="cd01335">
    <property type="entry name" value="Radical_SAM"/>
    <property type="match status" value="1"/>
</dbReference>
<keyword evidence="4" id="KW-0949">S-adenosyl-L-methionine</keyword>
<dbReference type="SFLD" id="SFLDG01123">
    <property type="entry name" value="methyltransferase_(Class_B)"/>
    <property type="match status" value="1"/>
</dbReference>
<protein>
    <submittedName>
        <fullName evidence="10">Radical SAM domain protein</fullName>
    </submittedName>
</protein>
<keyword evidence="2" id="KW-0489">Methyltransferase</keyword>
<evidence type="ECO:0000256" key="3">
    <source>
        <dbReference type="ARBA" id="ARBA00022679"/>
    </source>
</evidence>
<dbReference type="InterPro" id="IPR034466">
    <property type="entry name" value="Methyltransferase_Class_B"/>
</dbReference>
<accession>A0A094WCJ1</accession>
<dbReference type="SFLD" id="SFLDS00029">
    <property type="entry name" value="Radical_SAM"/>
    <property type="match status" value="1"/>
</dbReference>
<dbReference type="RefSeq" id="WP_052157756.1">
    <property type="nucleotide sequence ID" value="NZ_JBPKCJ010000001.1"/>
</dbReference>
<evidence type="ECO:0000256" key="5">
    <source>
        <dbReference type="ARBA" id="ARBA00022723"/>
    </source>
</evidence>
<dbReference type="InterPro" id="IPR058240">
    <property type="entry name" value="rSAM_sf"/>
</dbReference>
<dbReference type="Gene3D" id="3.40.50.280">
    <property type="entry name" value="Cobalamin-binding domain"/>
    <property type="match status" value="1"/>
</dbReference>
<dbReference type="InterPro" id="IPR007197">
    <property type="entry name" value="rSAM"/>
</dbReference>
<dbReference type="CDD" id="cd02068">
    <property type="entry name" value="radical_SAM_B12_BD"/>
    <property type="match status" value="1"/>
</dbReference>
<evidence type="ECO:0000313" key="11">
    <source>
        <dbReference type="Proteomes" id="UP000029452"/>
    </source>
</evidence>
<dbReference type="GO" id="GO:0003824">
    <property type="term" value="F:catalytic activity"/>
    <property type="evidence" value="ECO:0007669"/>
    <property type="project" value="InterPro"/>
</dbReference>
<dbReference type="InterPro" id="IPR006158">
    <property type="entry name" value="Cobalamin-bd"/>
</dbReference>
<keyword evidence="7" id="KW-0411">Iron-sulfur</keyword>
<dbReference type="EMBL" id="JPGK01000003">
    <property type="protein sequence ID" value="KGA94210.1"/>
    <property type="molecule type" value="Genomic_DNA"/>
</dbReference>
<evidence type="ECO:0000256" key="2">
    <source>
        <dbReference type="ARBA" id="ARBA00022603"/>
    </source>
</evidence>
<dbReference type="Pfam" id="PF04055">
    <property type="entry name" value="Radical_SAM"/>
    <property type="match status" value="1"/>
</dbReference>
<dbReference type="Proteomes" id="UP000029452">
    <property type="component" value="Unassembled WGS sequence"/>
</dbReference>
<dbReference type="PANTHER" id="PTHR43409">
    <property type="entry name" value="ANAEROBIC MAGNESIUM-PROTOPORPHYRIN IX MONOMETHYL ESTER CYCLASE-RELATED"/>
    <property type="match status" value="1"/>
</dbReference>
<evidence type="ECO:0000256" key="1">
    <source>
        <dbReference type="ARBA" id="ARBA00001966"/>
    </source>
</evidence>
<evidence type="ECO:0000259" key="9">
    <source>
        <dbReference type="PROSITE" id="PS51918"/>
    </source>
</evidence>
<evidence type="ECO:0000256" key="6">
    <source>
        <dbReference type="ARBA" id="ARBA00023004"/>
    </source>
</evidence>
<dbReference type="OrthoDB" id="9801424at2"/>
<comment type="cofactor">
    <cofactor evidence="1">
        <name>[4Fe-4S] cluster</name>
        <dbReference type="ChEBI" id="CHEBI:49883"/>
    </cofactor>
</comment>
<evidence type="ECO:0000256" key="7">
    <source>
        <dbReference type="ARBA" id="ARBA00023014"/>
    </source>
</evidence>
<dbReference type="AlphaFoldDB" id="A0A094WCJ1"/>
<feature type="domain" description="B12-binding" evidence="8">
    <location>
        <begin position="51"/>
        <end position="137"/>
    </location>
</feature>
<dbReference type="PROSITE" id="PS51332">
    <property type="entry name" value="B12_BINDING"/>
    <property type="match status" value="1"/>
</dbReference>
<evidence type="ECO:0000259" key="8">
    <source>
        <dbReference type="PROSITE" id="PS51332"/>
    </source>
</evidence>
<dbReference type="PATRIC" id="fig|178606.4.peg.779"/>
<dbReference type="InterPro" id="IPR051198">
    <property type="entry name" value="BchE-like"/>
</dbReference>
<evidence type="ECO:0000256" key="4">
    <source>
        <dbReference type="ARBA" id="ARBA00022691"/>
    </source>
</evidence>
<sequence length="445" mass="51466">MHGKQLNVLFIQPTLMRLDGSPVKARKRLIMTMVTSYLAGLTPSSDNVTVIDDKVEEIPWNGDFDLVAVTTTTGSAQRAYQIARRFRERKVPVVMGGFHATLHPAEILTHADSVVVGEAENVWGELLDDVRNGKLRSIYKAEQPCDMKSLPRPRYELLDWKRYRVHLMPIQATRGCNYHCDFCEVPVVYNGAYRMRPIEDIVQEIEEQKRITGNNQFQFIDDQLTGKHTFARELFKALRPLGITWSCLWTLNTNHDEELLDLAIQAGCQHVNIGMESINQDNLNEIHKKQNHVKDYMTLLRAMEKRGLLYSLNLMFGLDHDTPDVFEATYRFLEEVRAPMAFFSIVSPREGTPLRERLDKELRVINPMADQFSSGHKCMFVPKNMTPEEVEKGIDWLQRKFYSLGSIRKRFLFPLSPYALRRDGIPSNLFFHYVSKKGVDTVEYY</sequence>
<dbReference type="PROSITE" id="PS51918">
    <property type="entry name" value="RADICAL_SAM"/>
    <property type="match status" value="1"/>
</dbReference>
<dbReference type="InterPro" id="IPR006638">
    <property type="entry name" value="Elp3/MiaA/NifB-like_rSAM"/>
</dbReference>
<dbReference type="GO" id="GO:0051539">
    <property type="term" value="F:4 iron, 4 sulfur cluster binding"/>
    <property type="evidence" value="ECO:0007669"/>
    <property type="project" value="UniProtKB-KW"/>
</dbReference>
<dbReference type="PANTHER" id="PTHR43409:SF7">
    <property type="entry name" value="BLL1977 PROTEIN"/>
    <property type="match status" value="1"/>
</dbReference>
<dbReference type="SUPFAM" id="SSF102114">
    <property type="entry name" value="Radical SAM enzymes"/>
    <property type="match status" value="1"/>
</dbReference>
<dbReference type="Gene3D" id="3.80.30.20">
    <property type="entry name" value="tm_1862 like domain"/>
    <property type="match status" value="1"/>
</dbReference>
<feature type="domain" description="Radical SAM core" evidence="9">
    <location>
        <begin position="160"/>
        <end position="377"/>
    </location>
</feature>
<proteinExistence type="predicted"/>
<keyword evidence="3" id="KW-0808">Transferase</keyword>
<dbReference type="GO" id="GO:0046872">
    <property type="term" value="F:metal ion binding"/>
    <property type="evidence" value="ECO:0007669"/>
    <property type="project" value="UniProtKB-KW"/>
</dbReference>
<dbReference type="SMART" id="SM00729">
    <property type="entry name" value="Elp3"/>
    <property type="match status" value="1"/>
</dbReference>
<evidence type="ECO:0000313" key="10">
    <source>
        <dbReference type="EMBL" id="KGA94210.1"/>
    </source>
</evidence>
<name>A0A094WCJ1_9BACT</name>
<gene>
    <name evidence="10" type="ORF">LptCag_0973</name>
</gene>
<dbReference type="SFLD" id="SFLDG01082">
    <property type="entry name" value="B12-binding_domain_containing"/>
    <property type="match status" value="1"/>
</dbReference>
<dbReference type="Pfam" id="PF02310">
    <property type="entry name" value="B12-binding"/>
    <property type="match status" value="1"/>
</dbReference>
<dbReference type="GO" id="GO:0031419">
    <property type="term" value="F:cobalamin binding"/>
    <property type="evidence" value="ECO:0007669"/>
    <property type="project" value="InterPro"/>
</dbReference>
<reference evidence="10 11" key="1">
    <citation type="submission" date="2014-06" db="EMBL/GenBank/DDBJ databases">
        <title>Draft genome sequence of iron oxidizing acidophile Leptospirillum ferriphilum DSM14647.</title>
        <authorList>
            <person name="Cardenas J.P."/>
            <person name="Lazcano M."/>
            <person name="Ossandon F.J."/>
            <person name="Corbett M."/>
            <person name="Holmes D.S."/>
            <person name="Watkin E."/>
        </authorList>
    </citation>
    <scope>NUCLEOTIDE SEQUENCE [LARGE SCALE GENOMIC DNA]</scope>
    <source>
        <strain evidence="10 11">DSM 14647</strain>
    </source>
</reference>
<organism evidence="10 11">
    <name type="scientific">Leptospirillum ferriphilum</name>
    <dbReference type="NCBI Taxonomy" id="178606"/>
    <lineage>
        <taxon>Bacteria</taxon>
        <taxon>Pseudomonadati</taxon>
        <taxon>Nitrospirota</taxon>
        <taxon>Nitrospiria</taxon>
        <taxon>Nitrospirales</taxon>
        <taxon>Nitrospiraceae</taxon>
        <taxon>Leptospirillum</taxon>
    </lineage>
</organism>
<dbReference type="GO" id="GO:0005829">
    <property type="term" value="C:cytosol"/>
    <property type="evidence" value="ECO:0007669"/>
    <property type="project" value="TreeGrafter"/>
</dbReference>
<comment type="caution">
    <text evidence="10">The sequence shown here is derived from an EMBL/GenBank/DDBJ whole genome shotgun (WGS) entry which is preliminary data.</text>
</comment>